<feature type="region of interest" description="Disordered" evidence="1">
    <location>
        <begin position="1"/>
        <end position="26"/>
    </location>
</feature>
<organism evidence="2 3">
    <name type="scientific">Streptomyces demainii</name>
    <dbReference type="NCBI Taxonomy" id="588122"/>
    <lineage>
        <taxon>Bacteria</taxon>
        <taxon>Bacillati</taxon>
        <taxon>Actinomycetota</taxon>
        <taxon>Actinomycetes</taxon>
        <taxon>Kitasatosporales</taxon>
        <taxon>Streptomycetaceae</taxon>
        <taxon>Streptomyces</taxon>
    </lineage>
</organism>
<dbReference type="Proteomes" id="UP001234880">
    <property type="component" value="Unassembled WGS sequence"/>
</dbReference>
<evidence type="ECO:0000313" key="2">
    <source>
        <dbReference type="EMBL" id="MDP9607887.1"/>
    </source>
</evidence>
<feature type="compositionally biased region" description="Polar residues" evidence="1">
    <location>
        <begin position="1"/>
        <end position="19"/>
    </location>
</feature>
<comment type="caution">
    <text evidence="2">The sequence shown here is derived from an EMBL/GenBank/DDBJ whole genome shotgun (WGS) entry which is preliminary data.</text>
</comment>
<keyword evidence="3" id="KW-1185">Reference proteome</keyword>
<sequence length="64" mass="7107">MSRTGARSTSGRFQESPSETTDERLDEIEVEITRDLAGASGVVVVHGLEEYLRDLRRQLAEQSA</sequence>
<proteinExistence type="predicted"/>
<protein>
    <submittedName>
        <fullName evidence="2">Uncharacterized protein</fullName>
    </submittedName>
</protein>
<name>A0ABT9KHI2_9ACTN</name>
<gene>
    <name evidence="2" type="ORF">JOF35_000164</name>
</gene>
<evidence type="ECO:0000313" key="3">
    <source>
        <dbReference type="Proteomes" id="UP001234880"/>
    </source>
</evidence>
<dbReference type="RefSeq" id="WP_307109906.1">
    <property type="nucleotide sequence ID" value="NZ_JAURUE010000001.1"/>
</dbReference>
<accession>A0ABT9KHI2</accession>
<evidence type="ECO:0000256" key="1">
    <source>
        <dbReference type="SAM" id="MobiDB-lite"/>
    </source>
</evidence>
<dbReference type="EMBL" id="JAURUE010000001">
    <property type="protein sequence ID" value="MDP9607887.1"/>
    <property type="molecule type" value="Genomic_DNA"/>
</dbReference>
<reference evidence="2 3" key="1">
    <citation type="submission" date="2023-07" db="EMBL/GenBank/DDBJ databases">
        <title>Sequencing the genomes of 1000 actinobacteria strains.</title>
        <authorList>
            <person name="Klenk H.-P."/>
        </authorList>
    </citation>
    <scope>NUCLEOTIDE SEQUENCE [LARGE SCALE GENOMIC DNA]</scope>
    <source>
        <strain evidence="2 3">DSM 41600</strain>
    </source>
</reference>